<feature type="region of interest" description="Disordered" evidence="5">
    <location>
        <begin position="790"/>
        <end position="875"/>
    </location>
</feature>
<dbReference type="InterPro" id="IPR041020">
    <property type="entry name" value="PH_16"/>
</dbReference>
<evidence type="ECO:0000259" key="7">
    <source>
        <dbReference type="PROSITE" id="PS50010"/>
    </source>
</evidence>
<dbReference type="OrthoDB" id="2272012at2759"/>
<feature type="domain" description="DH" evidence="7">
    <location>
        <begin position="169"/>
        <end position="362"/>
    </location>
</feature>
<dbReference type="GO" id="GO:0005737">
    <property type="term" value="C:cytoplasm"/>
    <property type="evidence" value="ECO:0007669"/>
    <property type="project" value="UniProtKB-SubCell"/>
</dbReference>
<feature type="compositionally biased region" description="Low complexity" evidence="5">
    <location>
        <begin position="567"/>
        <end position="583"/>
    </location>
</feature>
<evidence type="ECO:0000256" key="2">
    <source>
        <dbReference type="ARBA" id="ARBA00022490"/>
    </source>
</evidence>
<evidence type="ECO:0000256" key="1">
    <source>
        <dbReference type="ARBA" id="ARBA00004496"/>
    </source>
</evidence>
<dbReference type="PANTHER" id="PTHR45872">
    <property type="entry name" value="RHO GUANINE NUCLEOTIDE EXCHANGE FACTOR 2, ISOFORM D"/>
    <property type="match status" value="1"/>
</dbReference>
<dbReference type="CDD" id="cd00160">
    <property type="entry name" value="RhoGEF"/>
    <property type="match status" value="1"/>
</dbReference>
<dbReference type="SMART" id="SM00325">
    <property type="entry name" value="RhoGEF"/>
    <property type="match status" value="1"/>
</dbReference>
<feature type="compositionally biased region" description="Low complexity" evidence="5">
    <location>
        <begin position="122"/>
        <end position="134"/>
    </location>
</feature>
<evidence type="ECO:0000259" key="6">
    <source>
        <dbReference type="PROSITE" id="PS50003"/>
    </source>
</evidence>
<dbReference type="Pfam" id="PF00621">
    <property type="entry name" value="RhoGEF"/>
    <property type="match status" value="1"/>
</dbReference>
<gene>
    <name evidence="9" type="primary">LOC117646717</name>
</gene>
<dbReference type="SMART" id="SM00233">
    <property type="entry name" value="PH"/>
    <property type="match status" value="1"/>
</dbReference>
<feature type="domain" description="PH" evidence="6">
    <location>
        <begin position="404"/>
        <end position="520"/>
    </location>
</feature>
<dbReference type="InterPro" id="IPR000219">
    <property type="entry name" value="DH_dom"/>
</dbReference>
<comment type="subcellular location">
    <subcellularLocation>
        <location evidence="1">Cytoplasm</location>
    </subcellularLocation>
</comment>
<evidence type="ECO:0000313" key="9">
    <source>
        <dbReference type="RefSeq" id="XP_034243742.1"/>
    </source>
</evidence>
<feature type="compositionally biased region" description="Basic and acidic residues" evidence="5">
    <location>
        <begin position="790"/>
        <end position="805"/>
    </location>
</feature>
<feature type="region of interest" description="Disordered" evidence="5">
    <location>
        <begin position="1"/>
        <end position="166"/>
    </location>
</feature>
<proteinExistence type="predicted"/>
<feature type="compositionally biased region" description="Low complexity" evidence="5">
    <location>
        <begin position="98"/>
        <end position="109"/>
    </location>
</feature>
<keyword evidence="3" id="KW-0597">Phosphoprotein</keyword>
<dbReference type="Pfam" id="PF17838">
    <property type="entry name" value="PH_16"/>
    <property type="match status" value="1"/>
</dbReference>
<keyword evidence="4" id="KW-0175">Coiled coil</keyword>
<dbReference type="Gene3D" id="1.20.900.10">
    <property type="entry name" value="Dbl homology (DH) domain"/>
    <property type="match status" value="1"/>
</dbReference>
<keyword evidence="8" id="KW-1185">Reference proteome</keyword>
<dbReference type="InterPro" id="IPR001849">
    <property type="entry name" value="PH_domain"/>
</dbReference>
<dbReference type="InterPro" id="IPR011993">
    <property type="entry name" value="PH-like_dom_sf"/>
</dbReference>
<dbReference type="RefSeq" id="XP_034243742.1">
    <property type="nucleotide sequence ID" value="XM_034387851.1"/>
</dbReference>
<evidence type="ECO:0000256" key="4">
    <source>
        <dbReference type="ARBA" id="ARBA00023054"/>
    </source>
</evidence>
<dbReference type="GO" id="GO:0001664">
    <property type="term" value="F:G protein-coupled receptor binding"/>
    <property type="evidence" value="ECO:0007669"/>
    <property type="project" value="TreeGrafter"/>
</dbReference>
<protein>
    <submittedName>
        <fullName evidence="9">Pleckstrin homology domain-containing family G member 5-like</fullName>
    </submittedName>
</protein>
<feature type="region of interest" description="Disordered" evidence="5">
    <location>
        <begin position="520"/>
        <end position="617"/>
    </location>
</feature>
<dbReference type="Proteomes" id="UP000515158">
    <property type="component" value="Unplaced"/>
</dbReference>
<evidence type="ECO:0000256" key="5">
    <source>
        <dbReference type="SAM" id="MobiDB-lite"/>
    </source>
</evidence>
<dbReference type="GO" id="GO:0005085">
    <property type="term" value="F:guanyl-nucleotide exchange factor activity"/>
    <property type="evidence" value="ECO:0007669"/>
    <property type="project" value="InterPro"/>
</dbReference>
<feature type="compositionally biased region" description="Gly residues" evidence="5">
    <location>
        <begin position="1"/>
        <end position="11"/>
    </location>
</feature>
<reference evidence="9" key="1">
    <citation type="submission" date="2025-08" db="UniProtKB">
        <authorList>
            <consortium name="RefSeq"/>
        </authorList>
    </citation>
    <scope>IDENTIFICATION</scope>
    <source>
        <tissue evidence="9">Total insect</tissue>
    </source>
</reference>
<evidence type="ECO:0000256" key="3">
    <source>
        <dbReference type="ARBA" id="ARBA00022553"/>
    </source>
</evidence>
<keyword evidence="2" id="KW-0963">Cytoplasm</keyword>
<dbReference type="CDD" id="cd13329">
    <property type="entry name" value="PH_RhoGEF"/>
    <property type="match status" value="1"/>
</dbReference>
<dbReference type="SUPFAM" id="SSF48065">
    <property type="entry name" value="DBL homology domain (DH-domain)"/>
    <property type="match status" value="1"/>
</dbReference>
<dbReference type="GO" id="GO:0007186">
    <property type="term" value="P:G protein-coupled receptor signaling pathway"/>
    <property type="evidence" value="ECO:0007669"/>
    <property type="project" value="TreeGrafter"/>
</dbReference>
<dbReference type="InterPro" id="IPR035899">
    <property type="entry name" value="DBL_dom_sf"/>
</dbReference>
<accession>A0A6P8Z9M6</accession>
<feature type="compositionally biased region" description="Polar residues" evidence="5">
    <location>
        <begin position="584"/>
        <end position="595"/>
    </location>
</feature>
<sequence>MLGKSGKGTGTGTNINRSESYRERVSQKKQLRERRKTSDPNLSKSKHVEDRSGRQSKAPGPGPGPLGPYCPERKSDADLDGQGSHGVHGVPGLAAYHSGSSSNSSLSNRSLEEHNHTGEGSGHASHGASGSAGAPPQWGSDAELEPDPPDWTSSVSEEVLKSLTSREKKRQEVINELFHTERSHVRNLKVLDLVFRRPLAESGILSIESMGLIFANLDEMLETHSGFNNSFKIKRKENPVVGEIGDLLLSMFDGPAGDDFQQAASKFCARQQTSLEFLKERRKKDAKLHSFLCEAEGNPMCRRLQLKDIIPSGMLRLTKYPLLFENLLKYTTCTEDVPSAEYIKVQRALERSKEILNQVNVAVKEEEDLQKLQGIQKRIDRSAFDKLDFSVSQEFRNLDITKHKLVHEGPLSWRIGNRQKFVDLHVLLMEEIIILLQRQDDKFILKFYNVNAGGTSSNERAPTLSPIIKVSTVLVRPNAVDKKALYLVNTSHNGAQIYDLVAASSSERKVWFRRISEAAEKHKKTDNRSRRSEVSNNTADDSMDTDKAKVSDDGVAQGCPEDDTSVSDKLASDSSSTSTPVASGNMQAPQSTSTPKAPAGGETMVSPSLQRRSEPLRLTTEENALIEPSEVTISQRPVLTAEPVLTPIERLRRKDEAVRQALLEKQQLVADILHVPHEDFNTIAEIAAQPSHDKEAAEVVLAAINQVNLLSSVLNESLRVSEEDTVVASVGTSPRLDRRSVCIPTVPVDRLIDVSSSISAQLTQLLKMMKERDEERERLRRELQRCREQLHVMHESQRREKRESSSDTAAGQNAEFEGLILGLENLLPKTPHTEETDGESSQIASTPIEEREEESTNDDSGAAEVKSGVNEGDPH</sequence>
<name>A0A6P8Z9M6_THRPL</name>
<dbReference type="PANTHER" id="PTHR45872:SF2">
    <property type="entry name" value="RHO GUANINE NUCLEOTIDE EXCHANGE FACTOR 2, ISOFORM D"/>
    <property type="match status" value="1"/>
</dbReference>
<dbReference type="Gene3D" id="2.30.29.30">
    <property type="entry name" value="Pleckstrin-homology domain (PH domain)/Phosphotyrosine-binding domain (PTB)"/>
    <property type="match status" value="1"/>
</dbReference>
<dbReference type="GeneID" id="117646717"/>
<dbReference type="AlphaFoldDB" id="A0A6P8Z9M6"/>
<dbReference type="PROSITE" id="PS50010">
    <property type="entry name" value="DH_2"/>
    <property type="match status" value="1"/>
</dbReference>
<organism evidence="9">
    <name type="scientific">Thrips palmi</name>
    <name type="common">Melon thrips</name>
    <dbReference type="NCBI Taxonomy" id="161013"/>
    <lineage>
        <taxon>Eukaryota</taxon>
        <taxon>Metazoa</taxon>
        <taxon>Ecdysozoa</taxon>
        <taxon>Arthropoda</taxon>
        <taxon>Hexapoda</taxon>
        <taxon>Insecta</taxon>
        <taxon>Pterygota</taxon>
        <taxon>Neoptera</taxon>
        <taxon>Paraneoptera</taxon>
        <taxon>Thysanoptera</taxon>
        <taxon>Terebrantia</taxon>
        <taxon>Thripoidea</taxon>
        <taxon>Thripidae</taxon>
        <taxon>Thrips</taxon>
    </lineage>
</organism>
<dbReference type="SUPFAM" id="SSF50729">
    <property type="entry name" value="PH domain-like"/>
    <property type="match status" value="1"/>
</dbReference>
<dbReference type="KEGG" id="tpal:117646717"/>
<dbReference type="InParanoid" id="A0A6P8Z9M6"/>
<dbReference type="PROSITE" id="PS50003">
    <property type="entry name" value="PH_DOMAIN"/>
    <property type="match status" value="1"/>
</dbReference>
<evidence type="ECO:0000313" key="8">
    <source>
        <dbReference type="Proteomes" id="UP000515158"/>
    </source>
</evidence>